<comment type="subcellular location">
    <subcellularLocation>
        <location evidence="1">Membrane</location>
        <topology evidence="1">Single-pass type I membrane protein</topology>
    </subcellularLocation>
</comment>
<dbReference type="EMBL" id="CAIIXF020000012">
    <property type="protein sequence ID" value="CAH1801680.1"/>
    <property type="molecule type" value="Genomic_DNA"/>
</dbReference>
<feature type="coiled-coil region" evidence="15">
    <location>
        <begin position="767"/>
        <end position="798"/>
    </location>
</feature>
<evidence type="ECO:0000256" key="16">
    <source>
        <dbReference type="SAM" id="Phobius"/>
    </source>
</evidence>
<keyword evidence="9" id="KW-0675">Receptor</keyword>
<evidence type="ECO:0000256" key="11">
    <source>
        <dbReference type="ARBA" id="ARBA00023239"/>
    </source>
</evidence>
<dbReference type="GO" id="GO:0004383">
    <property type="term" value="F:guanylate cyclase activity"/>
    <property type="evidence" value="ECO:0007669"/>
    <property type="project" value="UniProtKB-EC"/>
</dbReference>
<dbReference type="GO" id="GO:0004672">
    <property type="term" value="F:protein kinase activity"/>
    <property type="evidence" value="ECO:0007669"/>
    <property type="project" value="InterPro"/>
</dbReference>
<dbReference type="FunFam" id="3.30.70.1230:FF:000004">
    <property type="entry name" value="Guanylate cyclase"/>
    <property type="match status" value="1"/>
</dbReference>
<evidence type="ECO:0000313" key="20">
    <source>
        <dbReference type="Proteomes" id="UP000749559"/>
    </source>
</evidence>
<keyword evidence="4" id="KW-0732">Signal</keyword>
<evidence type="ECO:0000256" key="12">
    <source>
        <dbReference type="ARBA" id="ARBA00023293"/>
    </source>
</evidence>
<dbReference type="EC" id="4.6.1.2" evidence="2 14"/>
<gene>
    <name evidence="19" type="ORF">OFUS_LOCUS25448</name>
</gene>
<dbReference type="GO" id="GO:0005525">
    <property type="term" value="F:GTP binding"/>
    <property type="evidence" value="ECO:0007669"/>
    <property type="project" value="UniProtKB-KW"/>
</dbReference>
<dbReference type="InterPro" id="IPR018297">
    <property type="entry name" value="A/G_cyclase_CS"/>
</dbReference>
<dbReference type="PROSITE" id="PS00452">
    <property type="entry name" value="GUANYLATE_CYCLASE_1"/>
    <property type="match status" value="1"/>
</dbReference>
<evidence type="ECO:0000256" key="6">
    <source>
        <dbReference type="ARBA" id="ARBA00022989"/>
    </source>
</evidence>
<dbReference type="GO" id="GO:0005886">
    <property type="term" value="C:plasma membrane"/>
    <property type="evidence" value="ECO:0007669"/>
    <property type="project" value="TreeGrafter"/>
</dbReference>
<dbReference type="Gene3D" id="3.40.50.2300">
    <property type="match status" value="2"/>
</dbReference>
<dbReference type="GO" id="GO:0004016">
    <property type="term" value="F:adenylate cyclase activity"/>
    <property type="evidence" value="ECO:0007669"/>
    <property type="project" value="TreeGrafter"/>
</dbReference>
<evidence type="ECO:0000256" key="7">
    <source>
        <dbReference type="ARBA" id="ARBA00023134"/>
    </source>
</evidence>
<evidence type="ECO:0000256" key="10">
    <source>
        <dbReference type="ARBA" id="ARBA00023180"/>
    </source>
</evidence>
<evidence type="ECO:0000256" key="14">
    <source>
        <dbReference type="RuleBase" id="RU003431"/>
    </source>
</evidence>
<dbReference type="SUPFAM" id="SSF53822">
    <property type="entry name" value="Periplasmic binding protein-like I"/>
    <property type="match status" value="1"/>
</dbReference>
<organism evidence="19 20">
    <name type="scientific">Owenia fusiformis</name>
    <name type="common">Polychaete worm</name>
    <dbReference type="NCBI Taxonomy" id="6347"/>
    <lineage>
        <taxon>Eukaryota</taxon>
        <taxon>Metazoa</taxon>
        <taxon>Spiralia</taxon>
        <taxon>Lophotrochozoa</taxon>
        <taxon>Annelida</taxon>
        <taxon>Polychaeta</taxon>
        <taxon>Sedentaria</taxon>
        <taxon>Canalipalpata</taxon>
        <taxon>Sabellida</taxon>
        <taxon>Oweniida</taxon>
        <taxon>Oweniidae</taxon>
        <taxon>Owenia</taxon>
    </lineage>
</organism>
<dbReference type="PROSITE" id="PS50125">
    <property type="entry name" value="GUANYLATE_CYCLASE_2"/>
    <property type="match status" value="1"/>
</dbReference>
<dbReference type="InterPro" id="IPR050401">
    <property type="entry name" value="Cyclic_nucleotide_synthase"/>
</dbReference>
<evidence type="ECO:0000256" key="4">
    <source>
        <dbReference type="ARBA" id="ARBA00022729"/>
    </source>
</evidence>
<comment type="catalytic activity">
    <reaction evidence="14">
        <text>GTP = 3',5'-cyclic GMP + diphosphate</text>
        <dbReference type="Rhea" id="RHEA:13665"/>
        <dbReference type="ChEBI" id="CHEBI:33019"/>
        <dbReference type="ChEBI" id="CHEBI:37565"/>
        <dbReference type="ChEBI" id="CHEBI:57746"/>
        <dbReference type="EC" id="4.6.1.2"/>
    </reaction>
</comment>
<keyword evidence="20" id="KW-1185">Reference proteome</keyword>
<dbReference type="Proteomes" id="UP000749559">
    <property type="component" value="Unassembled WGS sequence"/>
</dbReference>
<keyword evidence="12 14" id="KW-0141">cGMP biosynthesis</keyword>
<dbReference type="PROSITE" id="PS50011">
    <property type="entry name" value="PROTEIN_KINASE_DOM"/>
    <property type="match status" value="1"/>
</dbReference>
<sequence>MALDQCRKDHLIDAHNITILYRDTKCTEKYGLGMAVELYMDEHVDAFIGPACSEAAIPVGHLAAFWNLPLFAHASSDPMLADKERFNTVVRVLPPYNKMGSAFVELFKYYGWKRGVMLSTRIYSMISFAARSVEKKFRENNVTLADTIDVETMSNDEIDDALERFQHRGRIIIILLEADDIRRVMVRAKRLDMTNGQYVFVSSLNIVPVDEIRQPWVANNSFDFEAKEAFQSLIHITVATAKSDRANAFRKEIPYRMAEPPWNFNRTQIDGSTNWGEVDYQGSTFSLFLYDTVYLYCLALNYTYMMGLDNLSGKVMMDVVPKIQFDGMSGRVVMDDQAERESDYWVWQLPPHKDEYEYFAEIKNTNLDGERMHVFTPAFWRTPNGHPPQDTPDCGFFTEACQESGLTSHEIGIIIGIMVAFVLVGVVSTVYYMFRRRKLEGQLEFLSWKVDYDDISFAKVTHVNKTMAGSGHKSVVTSIGDSTHTAGTSSSNDDEGVTKKEKTGKIVGLYKGNLVFLKYMQVGGLILGKRDHKELKIMREMNHHNVNAFIGVCFTPGRFCILTAFCNKRSLQDVLSNDDIKLDWMFKSSLISDLANGMDYIHAGPLLSHGNVKSSNCLIDGRWVLKVTDYGQHQFKLAQQRKHSDGEYAAYYAKLWTAPELLRMPVPPINGTPKSDIYSFAIIVQEVIYRAGPYHSVDVAPKEIIEQVARGDNPPFRPEVREDRDAKPDMIELMRDCWHENPFYRPDFTQIKKKLNVQNDGRKFNIMDKMLAKMETYTNNLEELIEQRTNELIEEKKKTDLLLYRMLPAPIADSLKIGKVVEPEVFDQVTAFFSDIVEFTSLTTDSSPIEIVNLLNDLYTLFDNIISKYDVYKVETIGDSYMVVSGLPTRNGIQHVANIADMSLDMLASIANFRIRHKPRRQLQMRIGMHCGSCAAGVVGTTMPRYCLFGDSINMASRMESTSTGMRIQMSPEANAMLAKHSGYLVKERGETEIKGRGKICTFWLEGKKGFSRNIPRPD</sequence>
<evidence type="ECO:0000256" key="3">
    <source>
        <dbReference type="ARBA" id="ARBA00022692"/>
    </source>
</evidence>
<dbReference type="SUPFAM" id="SSF55073">
    <property type="entry name" value="Nucleotide cyclase"/>
    <property type="match status" value="1"/>
</dbReference>
<dbReference type="Gene3D" id="1.10.510.10">
    <property type="entry name" value="Transferase(Phosphotransferase) domain 1"/>
    <property type="match status" value="1"/>
</dbReference>
<evidence type="ECO:0000259" key="18">
    <source>
        <dbReference type="PROSITE" id="PS50125"/>
    </source>
</evidence>
<dbReference type="Gene3D" id="3.30.70.1230">
    <property type="entry name" value="Nucleotide cyclase"/>
    <property type="match status" value="1"/>
</dbReference>
<keyword evidence="10" id="KW-0325">Glycoprotein</keyword>
<dbReference type="InterPro" id="IPR011009">
    <property type="entry name" value="Kinase-like_dom_sf"/>
</dbReference>
<evidence type="ECO:0000256" key="5">
    <source>
        <dbReference type="ARBA" id="ARBA00022741"/>
    </source>
</evidence>
<dbReference type="Pfam" id="PF07714">
    <property type="entry name" value="PK_Tyr_Ser-Thr"/>
    <property type="match status" value="1"/>
</dbReference>
<dbReference type="GO" id="GO:0007168">
    <property type="term" value="P:receptor guanylyl cyclase signaling pathway"/>
    <property type="evidence" value="ECO:0007669"/>
    <property type="project" value="TreeGrafter"/>
</dbReference>
<dbReference type="CDD" id="cd07302">
    <property type="entry name" value="CHD"/>
    <property type="match status" value="1"/>
</dbReference>
<keyword evidence="7" id="KW-0342">GTP-binding</keyword>
<dbReference type="InterPro" id="IPR001245">
    <property type="entry name" value="Ser-Thr/Tyr_kinase_cat_dom"/>
</dbReference>
<dbReference type="SMART" id="SM00044">
    <property type="entry name" value="CYCc"/>
    <property type="match status" value="1"/>
</dbReference>
<dbReference type="Pfam" id="PF07701">
    <property type="entry name" value="HNOBA"/>
    <property type="match status" value="1"/>
</dbReference>
<dbReference type="PRINTS" id="PR00255">
    <property type="entry name" value="NATPEPTIDER"/>
</dbReference>
<accession>A0A8S4Q779</accession>
<dbReference type="InterPro" id="IPR028082">
    <property type="entry name" value="Peripla_BP_I"/>
</dbReference>
<evidence type="ECO:0000256" key="1">
    <source>
        <dbReference type="ARBA" id="ARBA00004479"/>
    </source>
</evidence>
<dbReference type="PANTHER" id="PTHR11920">
    <property type="entry name" value="GUANYLYL CYCLASE"/>
    <property type="match status" value="1"/>
</dbReference>
<proteinExistence type="inferred from homology"/>
<dbReference type="InterPro" id="IPR011645">
    <property type="entry name" value="HNOB_dom_associated"/>
</dbReference>
<evidence type="ECO:0000256" key="15">
    <source>
        <dbReference type="SAM" id="Coils"/>
    </source>
</evidence>
<evidence type="ECO:0000259" key="17">
    <source>
        <dbReference type="PROSITE" id="PS50011"/>
    </source>
</evidence>
<evidence type="ECO:0000256" key="13">
    <source>
        <dbReference type="RuleBase" id="RU000405"/>
    </source>
</evidence>
<comment type="similarity">
    <text evidence="13">Belongs to the adenylyl cyclase class-4/guanylyl cyclase family.</text>
</comment>
<keyword evidence="5" id="KW-0547">Nucleotide-binding</keyword>
<dbReference type="Pfam" id="PF01094">
    <property type="entry name" value="ANF_receptor"/>
    <property type="match status" value="1"/>
</dbReference>
<dbReference type="InterPro" id="IPR029787">
    <property type="entry name" value="Nucleotide_cyclase"/>
</dbReference>
<feature type="domain" description="Protein kinase" evidence="17">
    <location>
        <begin position="462"/>
        <end position="757"/>
    </location>
</feature>
<dbReference type="Pfam" id="PF00211">
    <property type="entry name" value="Guanylate_cyc"/>
    <property type="match status" value="1"/>
</dbReference>
<feature type="domain" description="Guanylate cyclase" evidence="18">
    <location>
        <begin position="830"/>
        <end position="960"/>
    </location>
</feature>
<dbReference type="SUPFAM" id="SSF56112">
    <property type="entry name" value="Protein kinase-like (PK-like)"/>
    <property type="match status" value="1"/>
</dbReference>
<keyword evidence="3 16" id="KW-0812">Transmembrane</keyword>
<protein>
    <recommendedName>
        <fullName evidence="2 14">Guanylate cyclase</fullName>
        <ecNumber evidence="2 14">4.6.1.2</ecNumber>
    </recommendedName>
</protein>
<keyword evidence="6 16" id="KW-1133">Transmembrane helix</keyword>
<reference evidence="19" key="1">
    <citation type="submission" date="2022-03" db="EMBL/GenBank/DDBJ databases">
        <authorList>
            <person name="Martin C."/>
        </authorList>
    </citation>
    <scope>NUCLEOTIDE SEQUENCE</scope>
</reference>
<keyword evidence="8 16" id="KW-0472">Membrane</keyword>
<dbReference type="OrthoDB" id="1890790at2759"/>
<dbReference type="InterPro" id="IPR001828">
    <property type="entry name" value="ANF_lig-bd_rcpt"/>
</dbReference>
<dbReference type="InterPro" id="IPR001054">
    <property type="entry name" value="A/G_cyclase"/>
</dbReference>
<feature type="transmembrane region" description="Helical" evidence="16">
    <location>
        <begin position="411"/>
        <end position="434"/>
    </location>
</feature>
<dbReference type="GO" id="GO:0001653">
    <property type="term" value="F:peptide receptor activity"/>
    <property type="evidence" value="ECO:0007669"/>
    <property type="project" value="TreeGrafter"/>
</dbReference>
<dbReference type="PANTHER" id="PTHR11920:SF501">
    <property type="entry name" value="GUANYLATE CYCLASE 32E"/>
    <property type="match status" value="1"/>
</dbReference>
<evidence type="ECO:0000256" key="9">
    <source>
        <dbReference type="ARBA" id="ARBA00023170"/>
    </source>
</evidence>
<dbReference type="AlphaFoldDB" id="A0A8S4Q779"/>
<dbReference type="GO" id="GO:0005524">
    <property type="term" value="F:ATP binding"/>
    <property type="evidence" value="ECO:0007669"/>
    <property type="project" value="InterPro"/>
</dbReference>
<dbReference type="Gene3D" id="6.10.250.780">
    <property type="match status" value="1"/>
</dbReference>
<comment type="caution">
    <text evidence="19">The sequence shown here is derived from an EMBL/GenBank/DDBJ whole genome shotgun (WGS) entry which is preliminary data.</text>
</comment>
<keyword evidence="11 13" id="KW-0456">Lyase</keyword>
<name>A0A8S4Q779_OWEFU</name>
<dbReference type="CDD" id="cd06352">
    <property type="entry name" value="PBP1_NPR_GC-like"/>
    <property type="match status" value="1"/>
</dbReference>
<evidence type="ECO:0000256" key="8">
    <source>
        <dbReference type="ARBA" id="ARBA00023136"/>
    </source>
</evidence>
<evidence type="ECO:0000313" key="19">
    <source>
        <dbReference type="EMBL" id="CAH1801680.1"/>
    </source>
</evidence>
<keyword evidence="15" id="KW-0175">Coiled coil</keyword>
<dbReference type="InterPro" id="IPR001170">
    <property type="entry name" value="ANPR/GUC"/>
</dbReference>
<dbReference type="InterPro" id="IPR000719">
    <property type="entry name" value="Prot_kinase_dom"/>
</dbReference>
<dbReference type="GO" id="GO:0035556">
    <property type="term" value="P:intracellular signal transduction"/>
    <property type="evidence" value="ECO:0007669"/>
    <property type="project" value="InterPro"/>
</dbReference>
<evidence type="ECO:0000256" key="2">
    <source>
        <dbReference type="ARBA" id="ARBA00012202"/>
    </source>
</evidence>